<organism evidence="4 5">
    <name type="scientific">Bacteroides cellulosilyticus</name>
    <dbReference type="NCBI Taxonomy" id="246787"/>
    <lineage>
        <taxon>Bacteria</taxon>
        <taxon>Pseudomonadati</taxon>
        <taxon>Bacteroidota</taxon>
        <taxon>Bacteroidia</taxon>
        <taxon>Bacteroidales</taxon>
        <taxon>Bacteroidaceae</taxon>
        <taxon>Bacteroides</taxon>
    </lineage>
</organism>
<reference evidence="4 5" key="1">
    <citation type="journal article" date="2015" name="Science">
        <title>Genetic determinants of in vivo fitness and diet responsiveness in multiple human gut Bacteroides.</title>
        <authorList>
            <person name="Wu M."/>
            <person name="McNulty N.P."/>
            <person name="Rodionov D.A."/>
            <person name="Khoroshkin M.S."/>
            <person name="Griffin N.W."/>
            <person name="Cheng J."/>
            <person name="Latreille P."/>
            <person name="Kerstetter R.A."/>
            <person name="Terrapon N."/>
            <person name="Henrissat B."/>
            <person name="Osterman A.L."/>
            <person name="Gordon J.I."/>
        </authorList>
    </citation>
    <scope>NUCLEOTIDE SEQUENCE [LARGE SCALE GENOMIC DNA]</scope>
    <source>
        <strain evidence="4 5">WH2</strain>
    </source>
</reference>
<gene>
    <name evidence="4" type="ORF">BcellWH2_02615</name>
</gene>
<dbReference type="SUPFAM" id="SSF49464">
    <property type="entry name" value="Carboxypeptidase regulatory domain-like"/>
    <property type="match status" value="1"/>
</dbReference>
<dbReference type="RefSeq" id="WP_029426233.1">
    <property type="nucleotide sequence ID" value="NZ_CP012801.1"/>
</dbReference>
<dbReference type="Proteomes" id="UP000061809">
    <property type="component" value="Chromosome"/>
</dbReference>
<evidence type="ECO:0000313" key="4">
    <source>
        <dbReference type="EMBL" id="ALJ59854.1"/>
    </source>
</evidence>
<dbReference type="KEGG" id="bcel:BcellWH2_02615"/>
<evidence type="ECO:0000256" key="1">
    <source>
        <dbReference type="SAM" id="MobiDB-lite"/>
    </source>
</evidence>
<sequence>MKRLSIISGVLFLCTSLMAANKITGKIIDESNNQHIEYANVSLLTQDSTFITGVATDNGGGFQLKEVNDGDYILCISCVGYENSYLSIRNLQANLNLGELPLSPDNVMLEGVTVTASPIIKKTDRQIILPTEMQTKAASNGVSLLRNLQLSRILINPIDNSITIPGGDNVQLRINGVEVTQAEIIAIRPTDVIRIEYIDNPGARYGNAGAVLNYIVKRRESGGSISADLTNGVSDTGYGEHNLAAKYHFNKSELSTTVYWGQRDLKWTRENYESFHFPEAYQENREVGEPTKVKYDNLNFNLNYSYQDNDKQLLNIALRNQYSDTPSSMSDRISTLYEGDTSYSISDLSTSKVVIPSLDIYYQRNLKNKQTIYADIVASYLDSKNERTFIQKALNNANNDTDIYSETKGEKYSIIGEGIYEKQFSTGKFTGGIKHTQAYLQNRYSGNIENKITMNTAETYLFAEYQSKIKALNYTVGIGAMRTYNSQEQYSSEKYIVKPSLSLSYSINGKWFFRYNGYVSGYAPSLSDLNDISQAMDKYQIRKGNPDLKSVTFYANTLSASWQSKYVSVDLFGRYSYDNKPIMENTYYEDGYFVRTTENHKGFHRINLETAIQIRPYKEYISIKITPFLNRYISYGNTYTHTHTNAGLRGSLMAMYKNWVLMAEMNTSNHTLWGETLTKEEKLHTIMAGYNTEKWSLSAGVLNPFTKKYEQEIENLSKSAPYRQLAYSKNLRLLFMVNASFSLDFGKKRNSQGRRINNRDTDTGILSGSK</sequence>
<dbReference type="SUPFAM" id="SSF56935">
    <property type="entry name" value="Porins"/>
    <property type="match status" value="1"/>
</dbReference>
<dbReference type="Pfam" id="PF14905">
    <property type="entry name" value="OMP_b-brl_3"/>
    <property type="match status" value="1"/>
</dbReference>
<dbReference type="PATRIC" id="fig|246787.4.peg.2693"/>
<accession>A0A0P0GFR8</accession>
<evidence type="ECO:0000256" key="2">
    <source>
        <dbReference type="SAM" id="SignalP"/>
    </source>
</evidence>
<evidence type="ECO:0000259" key="3">
    <source>
        <dbReference type="Pfam" id="PF14905"/>
    </source>
</evidence>
<dbReference type="EMBL" id="CP012801">
    <property type="protein sequence ID" value="ALJ59854.1"/>
    <property type="molecule type" value="Genomic_DNA"/>
</dbReference>
<feature type="signal peptide" evidence="2">
    <location>
        <begin position="1"/>
        <end position="19"/>
    </location>
</feature>
<dbReference type="InterPro" id="IPR008969">
    <property type="entry name" value="CarboxyPept-like_regulatory"/>
</dbReference>
<evidence type="ECO:0000313" key="5">
    <source>
        <dbReference type="Proteomes" id="UP000061809"/>
    </source>
</evidence>
<proteinExistence type="predicted"/>
<dbReference type="InterPro" id="IPR041700">
    <property type="entry name" value="OMP_b-brl_3"/>
</dbReference>
<feature type="region of interest" description="Disordered" evidence="1">
    <location>
        <begin position="749"/>
        <end position="770"/>
    </location>
</feature>
<feature type="chain" id="PRO_5006047599" description="Outer membrane protein beta-barrel domain-containing protein" evidence="2">
    <location>
        <begin position="20"/>
        <end position="770"/>
    </location>
</feature>
<dbReference type="Pfam" id="PF13715">
    <property type="entry name" value="CarbopepD_reg_2"/>
    <property type="match status" value="1"/>
</dbReference>
<dbReference type="Gene3D" id="2.60.40.1120">
    <property type="entry name" value="Carboxypeptidase-like, regulatory domain"/>
    <property type="match status" value="1"/>
</dbReference>
<keyword evidence="2" id="KW-0732">Signal</keyword>
<feature type="domain" description="Outer membrane protein beta-barrel" evidence="3">
    <location>
        <begin position="367"/>
        <end position="717"/>
    </location>
</feature>
<dbReference type="AlphaFoldDB" id="A0A0P0GFR8"/>
<protein>
    <recommendedName>
        <fullName evidence="3">Outer membrane protein beta-barrel domain-containing protein</fullName>
    </recommendedName>
</protein>
<name>A0A0P0GFR8_9BACE</name>